<protein>
    <submittedName>
        <fullName evidence="1">Uncharacterized protein</fullName>
    </submittedName>
</protein>
<evidence type="ECO:0000313" key="2">
    <source>
        <dbReference type="Proteomes" id="UP000242800"/>
    </source>
</evidence>
<dbReference type="RefSeq" id="WP_064461159.1">
    <property type="nucleotide sequence ID" value="NZ_CP012505.1"/>
</dbReference>
<dbReference type="AlphaFoldDB" id="A0AAC8ZMS8"/>
<reference evidence="1 2" key="1">
    <citation type="journal article" date="2016" name="Int. J. Syst. Evol. Microbiol.">
        <title>Reclassification of Wolbachia persica as Francisella persica comb. nov. and emended description of the family Francisellaceae.</title>
        <authorList>
            <person name="Larson M.A."/>
            <person name="Nalbantoglu U."/>
            <person name="Sayood K."/>
            <person name="Zentz E.B."/>
            <person name="Cer R.Z."/>
            <person name="Iwen P.C."/>
            <person name="Francesconi S.C."/>
            <person name="Bishop-Lilly K.A."/>
            <person name="Mokashi V.P."/>
            <person name="Sjostedt A."/>
            <person name="Hinrichs S.H."/>
        </authorList>
    </citation>
    <scope>NUCLEOTIDE SEQUENCE [LARGE SCALE GENOMIC DNA]</scope>
    <source>
        <strain evidence="1 2">FSC845</strain>
    </source>
</reference>
<name>A0AAC8ZMS8_9GAMM</name>
<proteinExistence type="predicted"/>
<dbReference type="EMBL" id="CP012505">
    <property type="protein sequence ID" value="ALB01744.1"/>
    <property type="molecule type" value="Genomic_DNA"/>
</dbReference>
<sequence>MDNGNINGAKYTNSKDLEIHKNINIKAGQITKNHLSEFCLQLLSTCLEKNSLRILGKNKVHGNKAPIIAKK</sequence>
<accession>A0AAC8ZMS8</accession>
<gene>
    <name evidence="1" type="ORF">ACH24_03375</name>
</gene>
<organism evidence="1 2">
    <name type="scientific">Francisella persica ATCC VR-331</name>
    <dbReference type="NCBI Taxonomy" id="1086726"/>
    <lineage>
        <taxon>Bacteria</taxon>
        <taxon>Pseudomonadati</taxon>
        <taxon>Pseudomonadota</taxon>
        <taxon>Gammaproteobacteria</taxon>
        <taxon>Thiotrichales</taxon>
        <taxon>Francisellaceae</taxon>
        <taxon>Francisella</taxon>
    </lineage>
</organism>
<keyword evidence="2" id="KW-1185">Reference proteome</keyword>
<evidence type="ECO:0000313" key="1">
    <source>
        <dbReference type="EMBL" id="ALB01744.1"/>
    </source>
</evidence>
<dbReference type="Proteomes" id="UP000242800">
    <property type="component" value="Chromosome"/>
</dbReference>
<dbReference type="KEGG" id="fper:ACH24_03375"/>